<dbReference type="Proteomes" id="UP000078543">
    <property type="component" value="Unassembled WGS sequence"/>
</dbReference>
<name>A0A178MMJ7_9PROT</name>
<dbReference type="AlphaFoldDB" id="A0A178MMJ7"/>
<comment type="caution">
    <text evidence="1">The sequence shown here is derived from an EMBL/GenBank/DDBJ whole genome shotgun (WGS) entry which is preliminary data.</text>
</comment>
<keyword evidence="2" id="KW-1185">Reference proteome</keyword>
<dbReference type="STRING" id="1437059.A6A05_13105"/>
<protein>
    <submittedName>
        <fullName evidence="1">Uncharacterized protein</fullName>
    </submittedName>
</protein>
<accession>A0A178MMJ7</accession>
<sequence>MAGCAELLRVEHEDSNKAPALTLSDCHVSAQFEGLGPTARVILRLKEPAAKAWRTVLAPKGKLATALTGGKLVLRPNAGSLPKAPLLPSHSAGNNSNHAWHWDASSATLHIDPADPTLGTADARCPTPERGGPIFWLDTLEVAPGALITPSAYWTPRPGIYDPIAQACLTGWSLSEGARAVMHAGLGLVITAPDAPEGAIFDISARVAGHSQHITVRGAVRVTDPARHPLAGTWSETQEKLCSGGDWRKPAEPIGELVFKANGAFTLARVPFESYFDYWGTYRHAPASGALTLNITGGNRIPSERSAKGRGRIMPSGELLLEGLPPWSAEAGGAVCSRLFRRH</sequence>
<dbReference type="EMBL" id="LWQU01000144">
    <property type="protein sequence ID" value="OAN49763.1"/>
    <property type="molecule type" value="Genomic_DNA"/>
</dbReference>
<reference evidence="1 2" key="1">
    <citation type="submission" date="2016-04" db="EMBL/GenBank/DDBJ databases">
        <title>Draft genome sequence of freshwater magnetotactic bacteria Magnetospirillum marisnigri SP-1 and Magnetospirillum moscoviense BB-1.</title>
        <authorList>
            <person name="Koziaeva V."/>
            <person name="Dziuba M.V."/>
            <person name="Ivanov T.M."/>
            <person name="Kuznetsov B."/>
            <person name="Grouzdev D.S."/>
        </authorList>
    </citation>
    <scope>NUCLEOTIDE SEQUENCE [LARGE SCALE GENOMIC DNA]</scope>
    <source>
        <strain evidence="1 2">BB-1</strain>
    </source>
</reference>
<organism evidence="1 2">
    <name type="scientific">Magnetospirillum moscoviense</name>
    <dbReference type="NCBI Taxonomy" id="1437059"/>
    <lineage>
        <taxon>Bacteria</taxon>
        <taxon>Pseudomonadati</taxon>
        <taxon>Pseudomonadota</taxon>
        <taxon>Alphaproteobacteria</taxon>
        <taxon>Rhodospirillales</taxon>
        <taxon>Rhodospirillaceae</taxon>
        <taxon>Magnetospirillum</taxon>
    </lineage>
</organism>
<evidence type="ECO:0000313" key="2">
    <source>
        <dbReference type="Proteomes" id="UP000078543"/>
    </source>
</evidence>
<gene>
    <name evidence="1" type="ORF">A6A05_13105</name>
</gene>
<evidence type="ECO:0000313" key="1">
    <source>
        <dbReference type="EMBL" id="OAN49763.1"/>
    </source>
</evidence>
<proteinExistence type="predicted"/>